<dbReference type="InterPro" id="IPR016039">
    <property type="entry name" value="Thiolase-like"/>
</dbReference>
<accession>A0A840WW25</accession>
<organism evidence="5 6">
    <name type="scientific">Nocardiopsis metallicus</name>
    <dbReference type="NCBI Taxonomy" id="179819"/>
    <lineage>
        <taxon>Bacteria</taxon>
        <taxon>Bacillati</taxon>
        <taxon>Actinomycetota</taxon>
        <taxon>Actinomycetes</taxon>
        <taxon>Streptosporangiales</taxon>
        <taxon>Nocardiopsidaceae</taxon>
        <taxon>Nocardiopsis</taxon>
    </lineage>
</organism>
<dbReference type="InterPro" id="IPR032821">
    <property type="entry name" value="PKS_assoc"/>
</dbReference>
<dbReference type="GO" id="GO:0004312">
    <property type="term" value="F:fatty acid synthase activity"/>
    <property type="evidence" value="ECO:0007669"/>
    <property type="project" value="TreeGrafter"/>
</dbReference>
<keyword evidence="6" id="KW-1185">Reference proteome</keyword>
<evidence type="ECO:0000259" key="4">
    <source>
        <dbReference type="PROSITE" id="PS52004"/>
    </source>
</evidence>
<evidence type="ECO:0000256" key="1">
    <source>
        <dbReference type="ARBA" id="ARBA00022450"/>
    </source>
</evidence>
<dbReference type="InterPro" id="IPR014031">
    <property type="entry name" value="Ketoacyl_synth_C"/>
</dbReference>
<dbReference type="InterPro" id="IPR020841">
    <property type="entry name" value="PKS_Beta-ketoAc_synthase_dom"/>
</dbReference>
<dbReference type="InterPro" id="IPR018201">
    <property type="entry name" value="Ketoacyl_synth_AS"/>
</dbReference>
<dbReference type="InterPro" id="IPR001227">
    <property type="entry name" value="Ac_transferase_dom_sf"/>
</dbReference>
<dbReference type="InterPro" id="IPR014043">
    <property type="entry name" value="Acyl_transferase_dom"/>
</dbReference>
<dbReference type="PANTHER" id="PTHR43775">
    <property type="entry name" value="FATTY ACID SYNTHASE"/>
    <property type="match status" value="1"/>
</dbReference>
<name>A0A840WW25_9ACTN</name>
<dbReference type="Pfam" id="PF00698">
    <property type="entry name" value="Acyl_transf_1"/>
    <property type="match status" value="1"/>
</dbReference>
<keyword evidence="2" id="KW-0597">Phosphoprotein</keyword>
<dbReference type="InterPro" id="IPR016035">
    <property type="entry name" value="Acyl_Trfase/lysoPLipase"/>
</dbReference>
<dbReference type="InterPro" id="IPR014030">
    <property type="entry name" value="Ketoacyl_synth_N"/>
</dbReference>
<evidence type="ECO:0000256" key="2">
    <source>
        <dbReference type="ARBA" id="ARBA00022553"/>
    </source>
</evidence>
<dbReference type="SUPFAM" id="SSF53901">
    <property type="entry name" value="Thiolase-like"/>
    <property type="match status" value="1"/>
</dbReference>
<keyword evidence="3 5" id="KW-0808">Transferase</keyword>
<feature type="domain" description="Ketosynthase family 3 (KS3)" evidence="4">
    <location>
        <begin position="10"/>
        <end position="427"/>
    </location>
</feature>
<keyword evidence="1" id="KW-0596">Phosphopantetheine</keyword>
<proteinExistence type="predicted"/>
<dbReference type="Pfam" id="PF16197">
    <property type="entry name" value="KAsynt_C_assoc"/>
    <property type="match status" value="1"/>
</dbReference>
<gene>
    <name evidence="5" type="ORF">HNR07_005495</name>
</gene>
<dbReference type="GO" id="GO:0006633">
    <property type="term" value="P:fatty acid biosynthetic process"/>
    <property type="evidence" value="ECO:0007669"/>
    <property type="project" value="InterPro"/>
</dbReference>
<dbReference type="AlphaFoldDB" id="A0A840WW25"/>
<dbReference type="InterPro" id="IPR050091">
    <property type="entry name" value="PKS_NRPS_Biosynth_Enz"/>
</dbReference>
<protein>
    <submittedName>
        <fullName evidence="5">Acyl transferase domain-containing protein</fullName>
    </submittedName>
</protein>
<dbReference type="Gene3D" id="3.30.70.3290">
    <property type="match status" value="1"/>
</dbReference>
<sequence>MTTDQPAPPHAPVAIIGMGCRLPGGVNSPDQLWKTLIEGRDCLSRIPQERWELMVERLHPEQVPEHPFAAGIVDHTFDHAYFGISADEAAEMDTQQGWLLEVAHEALADAALDPAELAGTRTGVYVGAASIDQAATNFGARARVGVFTASGAGMAILANRLSHHLDLAGPSLTLDTACSSSLTALHYAVRDLRSGEVEAALVGGTNVLSNPVITASFTETGVLSSRGRCAPFDHNADGYVRSEGAVVLVLTRTGEATTRGHRIWARVSGTGIGHGGKAPHLLAPRADRQAQAIQRALDDAGMRPERVGWVQAHGTGTKAGDRIEARGIAQALGEGGPVAVGSVKSVLGHLEGAAGALGVMAAALAVHHGQVPPTLHHHQLRAGLEHQVRVPVRAEPWPHTSQVNGGRVAGVSGFGFGGSNAHAILTQAPATDPPSVEDPTPLPETVFISAHSPAALASAAGRLAVNAPRGGSVGTVADTSLTRGPHHRWRAAVTAADLGTLVQGLRSLQDGTPDPYTITPRLTLGQRPLVVFVYSGHGGHHPHAGTELMHRPVFAQSVEEARAALAQQTGSPVWAPGQDITGFSDAQHCTHLIQVGLTALLVDRGINPDLVLGHSVGEIAAAHTAQILDTGAAARVLARRSELLAQLTEAGGLLAVRARADEVQALLGPYLGRLTIASYSAPNVQVVAGPEEDLDHLHTHLEKEGMWCKPVPDVIPAHSPLIGPLAPALREALAGLVSAPPRLPIVSTADPDHTAGHPHTWGPAYWADQARQPVRFTQALHTAASAMGQRPVVFVEIGPKVLLAEHITHTLTDVAVTAVTSDSFGFARGIGQLYTTGITPTGPTTRAHPELVIAPGWDHTRSGSTTTDQPRALTPARDQVQAHLTEEVARLADLPEGLDLDSTWARIGLGSHNLLQLISRLRRVPAWAQVDIQLFLPEQTFRQVASTLSELLPGPNEPALEWAPSVLP</sequence>
<dbReference type="PROSITE" id="PS52004">
    <property type="entry name" value="KS3_2"/>
    <property type="match status" value="1"/>
</dbReference>
<reference evidence="5 6" key="1">
    <citation type="submission" date="2020-08" db="EMBL/GenBank/DDBJ databases">
        <title>Sequencing the genomes of 1000 actinobacteria strains.</title>
        <authorList>
            <person name="Klenk H.-P."/>
        </authorList>
    </citation>
    <scope>NUCLEOTIDE SEQUENCE [LARGE SCALE GENOMIC DNA]</scope>
    <source>
        <strain evidence="5 6">DSM 44598</strain>
    </source>
</reference>
<dbReference type="PROSITE" id="PS00606">
    <property type="entry name" value="KS3_1"/>
    <property type="match status" value="1"/>
</dbReference>
<dbReference type="EMBL" id="JACHDO010000001">
    <property type="protein sequence ID" value="MBB5494358.1"/>
    <property type="molecule type" value="Genomic_DNA"/>
</dbReference>
<dbReference type="InterPro" id="IPR016036">
    <property type="entry name" value="Malonyl_transacylase_ACP-bd"/>
</dbReference>
<dbReference type="SUPFAM" id="SSF55048">
    <property type="entry name" value="Probable ACP-binding domain of malonyl-CoA ACP transacylase"/>
    <property type="match status" value="1"/>
</dbReference>
<dbReference type="SUPFAM" id="SSF52151">
    <property type="entry name" value="FabD/lysophospholipase-like"/>
    <property type="match status" value="1"/>
</dbReference>
<dbReference type="Proteomes" id="UP000579647">
    <property type="component" value="Unassembled WGS sequence"/>
</dbReference>
<dbReference type="GO" id="GO:0004315">
    <property type="term" value="F:3-oxoacyl-[acyl-carrier-protein] synthase activity"/>
    <property type="evidence" value="ECO:0007669"/>
    <property type="project" value="InterPro"/>
</dbReference>
<comment type="caution">
    <text evidence="5">The sequence shown here is derived from an EMBL/GenBank/DDBJ whole genome shotgun (WGS) entry which is preliminary data.</text>
</comment>
<dbReference type="PANTHER" id="PTHR43775:SF37">
    <property type="entry name" value="SI:DKEY-61P9.11"/>
    <property type="match status" value="1"/>
</dbReference>
<evidence type="ECO:0000256" key="3">
    <source>
        <dbReference type="ARBA" id="ARBA00022679"/>
    </source>
</evidence>
<dbReference type="SMART" id="SM00825">
    <property type="entry name" value="PKS_KS"/>
    <property type="match status" value="1"/>
</dbReference>
<dbReference type="SMART" id="SM00827">
    <property type="entry name" value="PKS_AT"/>
    <property type="match status" value="1"/>
</dbReference>
<dbReference type="Gene3D" id="3.40.47.10">
    <property type="match status" value="1"/>
</dbReference>
<dbReference type="Gene3D" id="3.40.366.10">
    <property type="entry name" value="Malonyl-Coenzyme A Acyl Carrier Protein, domain 2"/>
    <property type="match status" value="1"/>
</dbReference>
<dbReference type="RefSeq" id="WP_184367732.1">
    <property type="nucleotide sequence ID" value="NZ_BAAAKM010000059.1"/>
</dbReference>
<evidence type="ECO:0000313" key="5">
    <source>
        <dbReference type="EMBL" id="MBB5494358.1"/>
    </source>
</evidence>
<evidence type="ECO:0000313" key="6">
    <source>
        <dbReference type="Proteomes" id="UP000579647"/>
    </source>
</evidence>
<dbReference type="Pfam" id="PF02801">
    <property type="entry name" value="Ketoacyl-synt_C"/>
    <property type="match status" value="1"/>
</dbReference>
<dbReference type="Pfam" id="PF00109">
    <property type="entry name" value="ketoacyl-synt"/>
    <property type="match status" value="1"/>
</dbReference>
<dbReference type="CDD" id="cd00833">
    <property type="entry name" value="PKS"/>
    <property type="match status" value="1"/>
</dbReference>